<dbReference type="InterPro" id="IPR036052">
    <property type="entry name" value="TrpB-like_PALP_sf"/>
</dbReference>
<name>A0ABR7RHJ7_9PROT</name>
<dbReference type="InterPro" id="IPR001926">
    <property type="entry name" value="TrpB-like_PALP"/>
</dbReference>
<evidence type="ECO:0000259" key="3">
    <source>
        <dbReference type="Pfam" id="PF00291"/>
    </source>
</evidence>
<dbReference type="RefSeq" id="WP_187783018.1">
    <property type="nucleotide sequence ID" value="NZ_JACTVA010000003.1"/>
</dbReference>
<evidence type="ECO:0000313" key="4">
    <source>
        <dbReference type="EMBL" id="MBC9205856.1"/>
    </source>
</evidence>
<evidence type="ECO:0000313" key="5">
    <source>
        <dbReference type="Proteomes" id="UP000626026"/>
    </source>
</evidence>
<feature type="domain" description="Tryptophan synthase beta chain-like PALP" evidence="3">
    <location>
        <begin position="112"/>
        <end position="315"/>
    </location>
</feature>
<gene>
    <name evidence="4" type="ORF">IBL26_03335</name>
</gene>
<proteinExistence type="predicted"/>
<comment type="cofactor">
    <cofactor evidence="1">
        <name>pyridoxal 5'-phosphate</name>
        <dbReference type="ChEBI" id="CHEBI:597326"/>
    </cofactor>
</comment>
<dbReference type="Pfam" id="PF00291">
    <property type="entry name" value="PALP"/>
    <property type="match status" value="1"/>
</dbReference>
<evidence type="ECO:0000256" key="1">
    <source>
        <dbReference type="ARBA" id="ARBA00001933"/>
    </source>
</evidence>
<dbReference type="PANTHER" id="PTHR42937">
    <property type="match status" value="1"/>
</dbReference>
<keyword evidence="2" id="KW-0663">Pyridoxal phosphate</keyword>
<comment type="caution">
    <text evidence="4">The sequence shown here is derived from an EMBL/GenBank/DDBJ whole genome shotgun (WGS) entry which is preliminary data.</text>
</comment>
<reference evidence="4 5" key="1">
    <citation type="journal article" date="2013" name="Int. J. Syst. Evol. Microbiol.">
        <title>Roseomonas aerophila sp. nov., isolated from air.</title>
        <authorList>
            <person name="Kim S.J."/>
            <person name="Weon H.Y."/>
            <person name="Ahn J.H."/>
            <person name="Hong S.B."/>
            <person name="Seok S.J."/>
            <person name="Whang K.S."/>
            <person name="Kwon S.W."/>
        </authorList>
    </citation>
    <scope>NUCLEOTIDE SEQUENCE [LARGE SCALE GENOMIC DNA]</scope>
    <source>
        <strain evidence="4 5">NBRC 108923</strain>
    </source>
</reference>
<protein>
    <submittedName>
        <fullName evidence="4">Pyridoxal-phosphate dependent enzyme</fullName>
    </submittedName>
</protein>
<keyword evidence="5" id="KW-1185">Reference proteome</keyword>
<organism evidence="4 5">
    <name type="scientific">Teichococcus aerophilus</name>
    <dbReference type="NCBI Taxonomy" id="1224513"/>
    <lineage>
        <taxon>Bacteria</taxon>
        <taxon>Pseudomonadati</taxon>
        <taxon>Pseudomonadota</taxon>
        <taxon>Alphaproteobacteria</taxon>
        <taxon>Acetobacterales</taxon>
        <taxon>Roseomonadaceae</taxon>
        <taxon>Roseomonas</taxon>
    </lineage>
</organism>
<dbReference type="PANTHER" id="PTHR42937:SF1">
    <property type="entry name" value="DIAMINOPROPIONATE AMMONIA-LYASE"/>
    <property type="match status" value="1"/>
</dbReference>
<dbReference type="Gene3D" id="3.40.50.1100">
    <property type="match status" value="2"/>
</dbReference>
<evidence type="ECO:0000256" key="2">
    <source>
        <dbReference type="ARBA" id="ARBA00022898"/>
    </source>
</evidence>
<dbReference type="EMBL" id="JACTVA010000003">
    <property type="protein sequence ID" value="MBC9205856.1"/>
    <property type="molecule type" value="Genomic_DNA"/>
</dbReference>
<accession>A0ABR7RHJ7</accession>
<dbReference type="Proteomes" id="UP000626026">
    <property type="component" value="Unassembled WGS sequence"/>
</dbReference>
<dbReference type="SUPFAM" id="SSF53686">
    <property type="entry name" value="Tryptophan synthase beta subunit-like PLP-dependent enzymes"/>
    <property type="match status" value="1"/>
</dbReference>
<sequence length="366" mass="36291">MTDTLPLRLLRNPRLGVPGVVVLPQGGFRRATTEIRAWPGHGPAPVLPLPALAAVAGVAWVQSVDGRRATGPAGAGVAGEIHALGAGYAVARLLMAELARAGIAASTVALMRGEHAAAAGDVTLACALDGGFAPAVAWAAAQCGAGCVAFVPVGSDPDAKQALAGFGAALREVPGDAGAALRQAAADAAREGWTLVSDLSWSGYTEVPRDVMQGYRLAVEDALDACGETPTHVFVPGGAGGMAAAASVQLRQHYGTAPVLVVVEPEHDARLLGAALAGADAVLPEASASGPEGSAPGLLAWQELERAAFAFMAVPPAPAGSAEGPEVQAPDGLALGIAGLLAAGADAEARQSLGLDSASRILLLPG</sequence>